<dbReference type="InterPro" id="IPR027417">
    <property type="entry name" value="P-loop_NTPase"/>
</dbReference>
<protein>
    <recommendedName>
        <fullName evidence="8">Hydrogenase maturation factor HypB</fullName>
    </recommendedName>
</protein>
<proteinExistence type="inferred from homology"/>
<evidence type="ECO:0000256" key="5">
    <source>
        <dbReference type="ARBA" id="ARBA00022801"/>
    </source>
</evidence>
<feature type="compositionally biased region" description="Basic and acidic residues" evidence="9">
    <location>
        <begin position="40"/>
        <end position="62"/>
    </location>
</feature>
<dbReference type="GO" id="GO:0005525">
    <property type="term" value="F:GTP binding"/>
    <property type="evidence" value="ECO:0007669"/>
    <property type="project" value="UniProtKB-KW"/>
</dbReference>
<dbReference type="GO" id="GO:0051604">
    <property type="term" value="P:protein maturation"/>
    <property type="evidence" value="ECO:0007669"/>
    <property type="project" value="InterPro"/>
</dbReference>
<accession>A0A4R1NBX2</accession>
<evidence type="ECO:0000256" key="8">
    <source>
        <dbReference type="ARBA" id="ARBA00035238"/>
    </source>
</evidence>
<dbReference type="PANTHER" id="PTHR30134:SF2">
    <property type="entry name" value="HYDROGENASE MATURATION FACTOR HYPB"/>
    <property type="match status" value="1"/>
</dbReference>
<keyword evidence="4" id="KW-0547">Nucleotide-binding</keyword>
<evidence type="ECO:0000313" key="11">
    <source>
        <dbReference type="EMBL" id="TCL04297.1"/>
    </source>
</evidence>
<dbReference type="AlphaFoldDB" id="A0A4R1NBX2"/>
<comment type="similarity">
    <text evidence="1">Belongs to the SIMIBI class G3E GTPase family. HypB/HupM subfamily.</text>
</comment>
<dbReference type="NCBIfam" id="NF007775">
    <property type="entry name" value="PRK10463.1"/>
    <property type="match status" value="1"/>
</dbReference>
<feature type="domain" description="CobW/HypB/UreG nucleotide-binding" evidence="10">
    <location>
        <begin position="202"/>
        <end position="360"/>
    </location>
</feature>
<comment type="caution">
    <text evidence="11">The sequence shown here is derived from an EMBL/GenBank/DDBJ whole genome shotgun (WGS) entry which is preliminary data.</text>
</comment>
<evidence type="ECO:0000313" key="12">
    <source>
        <dbReference type="Proteomes" id="UP000294555"/>
    </source>
</evidence>
<evidence type="ECO:0000256" key="4">
    <source>
        <dbReference type="ARBA" id="ARBA00022741"/>
    </source>
</evidence>
<dbReference type="GO" id="GO:0008270">
    <property type="term" value="F:zinc ion binding"/>
    <property type="evidence" value="ECO:0007669"/>
    <property type="project" value="TreeGrafter"/>
</dbReference>
<keyword evidence="2" id="KW-0533">Nickel</keyword>
<evidence type="ECO:0000259" key="10">
    <source>
        <dbReference type="Pfam" id="PF02492"/>
    </source>
</evidence>
<keyword evidence="5" id="KW-0378">Hydrolase</keyword>
<dbReference type="NCBIfam" id="TIGR00073">
    <property type="entry name" value="hypB"/>
    <property type="match status" value="1"/>
</dbReference>
<sequence length="384" mass="42056">MCSTCGCAEGERHIEGDENQPGDGLHGHRHGEHKHTRHGHDHDEHQHSHDGRDHGDHYHSHDGPAYGGHQHTHYDPEREVRPSAALAPRHVVFPAAPAQVIHHHHYHGEVHNHYYQLAPGQTLPLTAAGEPGPVPAAGPAGFTPLADARGDLDYGRGEAGTHAPGLSQRRMVEIEIDVLDKNNRLAHHNRHYFQQRAILALNLVSSPGSGKTSLLTETLLRLKDRIPCAVIEGDQQTTNDAERIRATGAPAIQVNTGKGCHLDAQMVHDAALRLDPAENSLLFIENVGNLVCPAGFDLGERCKVVVLSVTEGEDKPLKYPHMFAAAGLMILNKIDLLPWVRFDVDTCIANARRVNPSIAVLMVSATGGEGMDAWLSWLEEQRRL</sequence>
<keyword evidence="7" id="KW-0342">GTP-binding</keyword>
<dbReference type="Proteomes" id="UP000294555">
    <property type="component" value="Unassembled WGS sequence"/>
</dbReference>
<evidence type="ECO:0000256" key="3">
    <source>
        <dbReference type="ARBA" id="ARBA00022723"/>
    </source>
</evidence>
<gene>
    <name evidence="11" type="ORF">EZJ58_2410</name>
</gene>
<reference evidence="11 12" key="1">
    <citation type="submission" date="2019-02" db="EMBL/GenBank/DDBJ databases">
        <title>Investigation of anaerobic lignin degradation for improved lignocellulosic biofuels.</title>
        <authorList>
            <person name="Deangelis K."/>
        </authorList>
    </citation>
    <scope>NUCLEOTIDE SEQUENCE [LARGE SCALE GENOMIC DNA]</scope>
    <source>
        <strain evidence="11 12">159R</strain>
    </source>
</reference>
<evidence type="ECO:0000256" key="7">
    <source>
        <dbReference type="ARBA" id="ARBA00023134"/>
    </source>
</evidence>
<keyword evidence="3" id="KW-0479">Metal-binding</keyword>
<dbReference type="OrthoDB" id="9802035at2"/>
<dbReference type="RefSeq" id="WP_132923088.1">
    <property type="nucleotide sequence ID" value="NZ_SJOI01000001.1"/>
</dbReference>
<dbReference type="CDD" id="cd05390">
    <property type="entry name" value="HypB"/>
    <property type="match status" value="1"/>
</dbReference>
<organism evidence="11 12">
    <name type="scientific">Sodalis ligni</name>
    <dbReference type="NCBI Taxonomy" id="2697027"/>
    <lineage>
        <taxon>Bacteria</taxon>
        <taxon>Pseudomonadati</taxon>
        <taxon>Pseudomonadota</taxon>
        <taxon>Gammaproteobacteria</taxon>
        <taxon>Enterobacterales</taxon>
        <taxon>Bruguierivoracaceae</taxon>
        <taxon>Sodalis</taxon>
    </lineage>
</organism>
<dbReference type="GO" id="GO:0003924">
    <property type="term" value="F:GTPase activity"/>
    <property type="evidence" value="ECO:0007669"/>
    <property type="project" value="InterPro"/>
</dbReference>
<dbReference type="SUPFAM" id="SSF52540">
    <property type="entry name" value="P-loop containing nucleoside triphosphate hydrolases"/>
    <property type="match status" value="1"/>
</dbReference>
<dbReference type="Gene3D" id="3.40.50.300">
    <property type="entry name" value="P-loop containing nucleotide triphosphate hydrolases"/>
    <property type="match status" value="1"/>
</dbReference>
<dbReference type="EMBL" id="SJOI01000001">
    <property type="protein sequence ID" value="TCL04297.1"/>
    <property type="molecule type" value="Genomic_DNA"/>
</dbReference>
<name>A0A4R1NBX2_9GAMM</name>
<dbReference type="InterPro" id="IPR004392">
    <property type="entry name" value="Hyd_mat_HypB"/>
</dbReference>
<evidence type="ECO:0000256" key="9">
    <source>
        <dbReference type="SAM" id="MobiDB-lite"/>
    </source>
</evidence>
<feature type="compositionally biased region" description="Basic residues" evidence="9">
    <location>
        <begin position="27"/>
        <end position="39"/>
    </location>
</feature>
<feature type="region of interest" description="Disordered" evidence="9">
    <location>
        <begin position="12"/>
        <end position="80"/>
    </location>
</feature>
<keyword evidence="6" id="KW-0862">Zinc</keyword>
<evidence type="ECO:0000256" key="1">
    <source>
        <dbReference type="ARBA" id="ARBA00006211"/>
    </source>
</evidence>
<evidence type="ECO:0000256" key="2">
    <source>
        <dbReference type="ARBA" id="ARBA00022596"/>
    </source>
</evidence>
<dbReference type="PANTHER" id="PTHR30134">
    <property type="entry name" value="HYDROGENASE PROTEIN ASSEMBLY PROTEIN, NICKEL CHAPERONE"/>
    <property type="match status" value="1"/>
</dbReference>
<dbReference type="Pfam" id="PF02492">
    <property type="entry name" value="cobW"/>
    <property type="match status" value="1"/>
</dbReference>
<dbReference type="InterPro" id="IPR003495">
    <property type="entry name" value="CobW/HypB/UreG_nucleotide-bd"/>
</dbReference>
<evidence type="ECO:0000256" key="6">
    <source>
        <dbReference type="ARBA" id="ARBA00022833"/>
    </source>
</evidence>
<dbReference type="GO" id="GO:0016151">
    <property type="term" value="F:nickel cation binding"/>
    <property type="evidence" value="ECO:0007669"/>
    <property type="project" value="InterPro"/>
</dbReference>
<keyword evidence="12" id="KW-1185">Reference proteome</keyword>